<dbReference type="GO" id="GO:0003697">
    <property type="term" value="F:single-stranded DNA binding"/>
    <property type="evidence" value="ECO:0007669"/>
    <property type="project" value="TreeGrafter"/>
</dbReference>
<gene>
    <name evidence="17" type="ORF">Ctob_007514</name>
</gene>
<dbReference type="PANTHER" id="PTHR11630:SF48">
    <property type="entry name" value="DNA HELICASE MCM9"/>
    <property type="match status" value="1"/>
</dbReference>
<dbReference type="Pfam" id="PF26066">
    <property type="entry name" value="MCM9_N"/>
    <property type="match status" value="1"/>
</dbReference>
<dbReference type="OrthoDB" id="271325at2759"/>
<dbReference type="GO" id="GO:0005524">
    <property type="term" value="F:ATP binding"/>
    <property type="evidence" value="ECO:0007669"/>
    <property type="project" value="UniProtKB-KW"/>
</dbReference>
<dbReference type="InterPro" id="IPR003593">
    <property type="entry name" value="AAA+_ATPase"/>
</dbReference>
<dbReference type="GO" id="GO:0000724">
    <property type="term" value="P:double-strand break repair via homologous recombination"/>
    <property type="evidence" value="ECO:0007669"/>
    <property type="project" value="TreeGrafter"/>
</dbReference>
<dbReference type="GO" id="GO:0005634">
    <property type="term" value="C:nucleus"/>
    <property type="evidence" value="ECO:0007669"/>
    <property type="project" value="UniProtKB-SubCell"/>
</dbReference>
<dbReference type="SMART" id="SM00382">
    <property type="entry name" value="AAA"/>
    <property type="match status" value="1"/>
</dbReference>
<comment type="similarity">
    <text evidence="2 14">Belongs to the MCM family.</text>
</comment>
<dbReference type="Pfam" id="PF00493">
    <property type="entry name" value="MCM"/>
    <property type="match status" value="1"/>
</dbReference>
<evidence type="ECO:0000256" key="10">
    <source>
        <dbReference type="ARBA" id="ARBA00023204"/>
    </source>
</evidence>
<feature type="region of interest" description="Disordered" evidence="15">
    <location>
        <begin position="687"/>
        <end position="751"/>
    </location>
</feature>
<dbReference type="AlphaFoldDB" id="A0A0M0JEK5"/>
<dbReference type="InterPro" id="IPR058768">
    <property type="entry name" value="MCM9_N"/>
</dbReference>
<proteinExistence type="inferred from homology"/>
<evidence type="ECO:0000256" key="2">
    <source>
        <dbReference type="ARBA" id="ARBA00008010"/>
    </source>
</evidence>
<dbReference type="Pfam" id="PF17207">
    <property type="entry name" value="MCM_OB"/>
    <property type="match status" value="1"/>
</dbReference>
<comment type="caution">
    <text evidence="17">The sequence shown here is derived from an EMBL/GenBank/DDBJ whole genome shotgun (WGS) entry which is preliminary data.</text>
</comment>
<evidence type="ECO:0000256" key="6">
    <source>
        <dbReference type="ARBA" id="ARBA00022801"/>
    </source>
</evidence>
<sequence length="751" mass="82194">MSRNHENALQCTINAEALTNSEYTDMMCTYLLSHHWKDIVAILNDQNTSTAKHHSIAVNCLDLIWDISALGALLLHHPGKLQEPMDEAIRMAQQRVQERGDEDLDFMAQPKESVHLRLHHLPCCKELCKPTVTSIRAADINRLLSVSGTVIRTGVVKMVHQRREYMCTKCKHRFAVECDLEQRNSMPLPLECPSDGLAARPCAGFKFEPVPGTEVCRDYQEVRIQEQVHRLTVGAIPRSITLILQDDLVDRCKPGDDVTVVGVLRKRWRPLAKDQRPDVELAITAEHVRVRNEERGVDHVSRELQMEFQEFWGRHAGRELVARDWLLHQMCPSLSGMYLVKLATLLTLIGGVGHTDSSGMRVRGESHMLLVGDAGVGKSQVLRYAAKLSPRSVLTTGIGSTAAGLTCTAVKDTSGEWMLEAGALVLADGGLCCVDEFDSIKNDERTAVLEAMEQQTISVAKAGMVCKLRTKCTVIAATNPKSGKMDKHVALHSQTGLSTPLISRFDIVLLLSDAHDDDRDKRISAHILAATAAAPGAAPAAAAAAASSSSACSREEAWPLDKLRKYIEYVKATRLPTLSEPAQRVLQAYYSRMRATADRDASRSTIRMLEALVRLAQAHARLMFQHEVSLVDACHAILLMEGAQNSPDIVGNDFSVLKSEFPTDPMTEYVHFEKHVLAQLGLDGGGGTSPAKGAKGPAWHAQQFGDNEGDKRDGSDVKRARHGPLDDYMLGGGAPPAAAGPGARPGFTGFH</sequence>
<dbReference type="Gene3D" id="2.20.28.10">
    <property type="match status" value="1"/>
</dbReference>
<dbReference type="InterPro" id="IPR027417">
    <property type="entry name" value="P-loop_NTPase"/>
</dbReference>
<accession>A0A0M0JEK5</accession>
<evidence type="ECO:0000259" key="16">
    <source>
        <dbReference type="PROSITE" id="PS50051"/>
    </source>
</evidence>
<comment type="catalytic activity">
    <reaction evidence="13">
        <text>ATP + H2O = ADP + phosphate + H(+)</text>
        <dbReference type="Rhea" id="RHEA:13065"/>
        <dbReference type="ChEBI" id="CHEBI:15377"/>
        <dbReference type="ChEBI" id="CHEBI:15378"/>
        <dbReference type="ChEBI" id="CHEBI:30616"/>
        <dbReference type="ChEBI" id="CHEBI:43474"/>
        <dbReference type="ChEBI" id="CHEBI:456216"/>
        <dbReference type="EC" id="3.6.4.12"/>
    </reaction>
</comment>
<evidence type="ECO:0000256" key="7">
    <source>
        <dbReference type="ARBA" id="ARBA00022806"/>
    </source>
</evidence>
<dbReference type="PRINTS" id="PR01657">
    <property type="entry name" value="MCMFAMILY"/>
</dbReference>
<dbReference type="InterPro" id="IPR033762">
    <property type="entry name" value="MCM_OB"/>
</dbReference>
<evidence type="ECO:0000313" key="18">
    <source>
        <dbReference type="Proteomes" id="UP000037460"/>
    </source>
</evidence>
<keyword evidence="6" id="KW-0378">Hydrolase</keyword>
<evidence type="ECO:0000256" key="1">
    <source>
        <dbReference type="ARBA" id="ARBA00004123"/>
    </source>
</evidence>
<evidence type="ECO:0000256" key="12">
    <source>
        <dbReference type="ARBA" id="ARBA00042301"/>
    </source>
</evidence>
<dbReference type="InterPro" id="IPR012340">
    <property type="entry name" value="NA-bd_OB-fold"/>
</dbReference>
<evidence type="ECO:0000256" key="11">
    <source>
        <dbReference type="ARBA" id="ARBA00023242"/>
    </source>
</evidence>
<evidence type="ECO:0000256" key="14">
    <source>
        <dbReference type="RuleBase" id="RU004070"/>
    </source>
</evidence>
<feature type="domain" description="MCM C-terminal AAA(+) ATPase" evidence="16">
    <location>
        <begin position="322"/>
        <end position="527"/>
    </location>
</feature>
<dbReference type="GO" id="GO:0017116">
    <property type="term" value="F:single-stranded DNA helicase activity"/>
    <property type="evidence" value="ECO:0007669"/>
    <property type="project" value="TreeGrafter"/>
</dbReference>
<keyword evidence="4 14" id="KW-0547">Nucleotide-binding</keyword>
<organism evidence="17 18">
    <name type="scientific">Chrysochromulina tobinii</name>
    <dbReference type="NCBI Taxonomy" id="1460289"/>
    <lineage>
        <taxon>Eukaryota</taxon>
        <taxon>Haptista</taxon>
        <taxon>Haptophyta</taxon>
        <taxon>Prymnesiophyceae</taxon>
        <taxon>Prymnesiales</taxon>
        <taxon>Chrysochromulinaceae</taxon>
        <taxon>Chrysochromulina</taxon>
    </lineage>
</organism>
<dbReference type="SUPFAM" id="SSF52540">
    <property type="entry name" value="P-loop containing nucleoside triphosphate hydrolases"/>
    <property type="match status" value="1"/>
</dbReference>
<dbReference type="GO" id="GO:0042555">
    <property type="term" value="C:MCM complex"/>
    <property type="evidence" value="ECO:0007669"/>
    <property type="project" value="TreeGrafter"/>
</dbReference>
<dbReference type="EC" id="3.6.4.12" evidence="3"/>
<keyword evidence="10" id="KW-0234">DNA repair</keyword>
<feature type="compositionally biased region" description="Low complexity" evidence="15">
    <location>
        <begin position="735"/>
        <end position="751"/>
    </location>
</feature>
<keyword evidence="11" id="KW-0539">Nucleus</keyword>
<evidence type="ECO:0000256" key="9">
    <source>
        <dbReference type="ARBA" id="ARBA00023125"/>
    </source>
</evidence>
<evidence type="ECO:0000256" key="4">
    <source>
        <dbReference type="ARBA" id="ARBA00022741"/>
    </source>
</evidence>
<dbReference type="GO" id="GO:0016787">
    <property type="term" value="F:hydrolase activity"/>
    <property type="evidence" value="ECO:0007669"/>
    <property type="project" value="UniProtKB-KW"/>
</dbReference>
<evidence type="ECO:0000256" key="5">
    <source>
        <dbReference type="ARBA" id="ARBA00022763"/>
    </source>
</evidence>
<dbReference type="EMBL" id="JWZX01003069">
    <property type="protein sequence ID" value="KOO24673.1"/>
    <property type="molecule type" value="Genomic_DNA"/>
</dbReference>
<dbReference type="InterPro" id="IPR041562">
    <property type="entry name" value="MCM_lid"/>
</dbReference>
<evidence type="ECO:0000256" key="15">
    <source>
        <dbReference type="SAM" id="MobiDB-lite"/>
    </source>
</evidence>
<dbReference type="Pfam" id="PF17855">
    <property type="entry name" value="MCM_lid"/>
    <property type="match status" value="1"/>
</dbReference>
<dbReference type="PROSITE" id="PS50051">
    <property type="entry name" value="MCM_2"/>
    <property type="match status" value="1"/>
</dbReference>
<reference evidence="18" key="1">
    <citation type="journal article" date="2015" name="PLoS Genet.">
        <title>Genome Sequence and Transcriptome Analyses of Chrysochromulina tobin: Metabolic Tools for Enhanced Algal Fitness in the Prominent Order Prymnesiales (Haptophyceae).</title>
        <authorList>
            <person name="Hovde B.T."/>
            <person name="Deodato C.R."/>
            <person name="Hunsperger H.M."/>
            <person name="Ryken S.A."/>
            <person name="Yost W."/>
            <person name="Jha R.K."/>
            <person name="Patterson J."/>
            <person name="Monnat R.J. Jr."/>
            <person name="Barlow S.B."/>
            <person name="Starkenburg S.R."/>
            <person name="Cattolico R.A."/>
        </authorList>
    </citation>
    <scope>NUCLEOTIDE SEQUENCE</scope>
    <source>
        <strain evidence="18">CCMP291</strain>
    </source>
</reference>
<dbReference type="Proteomes" id="UP000037460">
    <property type="component" value="Unassembled WGS sequence"/>
</dbReference>
<name>A0A0M0JEK5_9EUKA</name>
<keyword evidence="18" id="KW-1185">Reference proteome</keyword>
<comment type="subcellular location">
    <subcellularLocation>
        <location evidence="1">Nucleus</location>
    </subcellularLocation>
</comment>
<dbReference type="SUPFAM" id="SSF50249">
    <property type="entry name" value="Nucleic acid-binding proteins"/>
    <property type="match status" value="1"/>
</dbReference>
<keyword evidence="8 14" id="KW-0067">ATP-binding</keyword>
<keyword evidence="5" id="KW-0227">DNA damage</keyword>
<dbReference type="PANTHER" id="PTHR11630">
    <property type="entry name" value="DNA REPLICATION LICENSING FACTOR MCM FAMILY MEMBER"/>
    <property type="match status" value="1"/>
</dbReference>
<dbReference type="Gene3D" id="2.40.50.140">
    <property type="entry name" value="Nucleic acid-binding proteins"/>
    <property type="match status" value="1"/>
</dbReference>
<protein>
    <recommendedName>
        <fullName evidence="3">DNA helicase</fullName>
        <ecNumber evidence="3">3.6.4.12</ecNumber>
    </recommendedName>
    <alternativeName>
        <fullName evidence="12">Minichromosome maintenance 9</fullName>
    </alternativeName>
</protein>
<keyword evidence="9 14" id="KW-0238">DNA-binding</keyword>
<dbReference type="Gene3D" id="3.40.50.300">
    <property type="entry name" value="P-loop containing nucleotide triphosphate hydrolases"/>
    <property type="match status" value="1"/>
</dbReference>
<feature type="compositionally biased region" description="Basic and acidic residues" evidence="15">
    <location>
        <begin position="708"/>
        <end position="718"/>
    </location>
</feature>
<evidence type="ECO:0000256" key="13">
    <source>
        <dbReference type="ARBA" id="ARBA00047995"/>
    </source>
</evidence>
<dbReference type="InterPro" id="IPR001208">
    <property type="entry name" value="MCM_dom"/>
</dbReference>
<evidence type="ECO:0000313" key="17">
    <source>
        <dbReference type="EMBL" id="KOO24673.1"/>
    </source>
</evidence>
<evidence type="ECO:0000256" key="8">
    <source>
        <dbReference type="ARBA" id="ARBA00022840"/>
    </source>
</evidence>
<evidence type="ECO:0000256" key="3">
    <source>
        <dbReference type="ARBA" id="ARBA00012551"/>
    </source>
</evidence>
<keyword evidence="7" id="KW-0347">Helicase</keyword>
<dbReference type="SMART" id="SM00350">
    <property type="entry name" value="MCM"/>
    <property type="match status" value="1"/>
</dbReference>
<dbReference type="InterPro" id="IPR031327">
    <property type="entry name" value="MCM"/>
</dbReference>